<dbReference type="GO" id="GO:0030288">
    <property type="term" value="C:outer membrane-bounded periplasmic space"/>
    <property type="evidence" value="ECO:0007669"/>
    <property type="project" value="TreeGrafter"/>
</dbReference>
<dbReference type="Proteomes" id="UP000029228">
    <property type="component" value="Unassembled WGS sequence"/>
</dbReference>
<dbReference type="GO" id="GO:0008745">
    <property type="term" value="F:N-acetylmuramoyl-L-alanine amidase activity"/>
    <property type="evidence" value="ECO:0007669"/>
    <property type="project" value="UniProtKB-EC"/>
</dbReference>
<evidence type="ECO:0000256" key="1">
    <source>
        <dbReference type="ARBA" id="ARBA00010860"/>
    </source>
</evidence>
<dbReference type="GO" id="GO:0071555">
    <property type="term" value="P:cell wall organization"/>
    <property type="evidence" value="ECO:0007669"/>
    <property type="project" value="UniProtKB-KW"/>
</dbReference>
<proteinExistence type="inferred from homology"/>
<dbReference type="AlphaFoldDB" id="A0A090S9R1"/>
<dbReference type="Gene3D" id="2.60.40.3500">
    <property type="match status" value="1"/>
</dbReference>
<feature type="domain" description="AMIN" evidence="4">
    <location>
        <begin position="31"/>
        <end position="134"/>
    </location>
</feature>
<reference evidence="5 6" key="1">
    <citation type="submission" date="2014-09" db="EMBL/GenBank/DDBJ databases">
        <title>Vibrio maritimus JCM 19235. (C45) whole genome shotgun sequence.</title>
        <authorList>
            <person name="Sawabe T."/>
            <person name="Meirelles P."/>
            <person name="Nakanishi M."/>
            <person name="Sayaka M."/>
            <person name="Hattori M."/>
            <person name="Ohkuma M."/>
        </authorList>
    </citation>
    <scope>NUCLEOTIDE SEQUENCE [LARGE SCALE GENOMIC DNA]</scope>
    <source>
        <strain evidence="6">JCM19235</strain>
    </source>
</reference>
<dbReference type="PANTHER" id="PTHR30404:SF6">
    <property type="entry name" value="N-ACETYLMURAMOYL-L-ALANINE AMIDASE AMIB"/>
    <property type="match status" value="1"/>
</dbReference>
<dbReference type="PANTHER" id="PTHR30404">
    <property type="entry name" value="N-ACETYLMURAMOYL-L-ALANINE AMIDASE"/>
    <property type="match status" value="1"/>
</dbReference>
<keyword evidence="6" id="KW-1185">Reference proteome</keyword>
<keyword evidence="3" id="KW-0961">Cell wall biogenesis/degradation</keyword>
<evidence type="ECO:0000256" key="2">
    <source>
        <dbReference type="ARBA" id="ARBA00022801"/>
    </source>
</evidence>
<dbReference type="Pfam" id="PF11741">
    <property type="entry name" value="AMIN"/>
    <property type="match status" value="1"/>
</dbReference>
<dbReference type="InterPro" id="IPR021731">
    <property type="entry name" value="AMIN_dom"/>
</dbReference>
<dbReference type="InterPro" id="IPR050695">
    <property type="entry name" value="N-acetylmuramoyl_amidase_3"/>
</dbReference>
<sequence length="153" mass="16817">MISRFLSSMMKVMLPLCLLFPAVTLANALEGIRVWPSPDETRVVIDLKSEADYSYFSLTGPSRIVVDLKNTSLNTKLPIGVSDSPVLSKIRKSSPPNKGTYRLVFELKKSSTPQIFKLNPTPGGQYGHRLVIDLPHGKATSNLLSAHQAVKPK</sequence>
<comment type="similarity">
    <text evidence="1">Belongs to the N-acetylmuramoyl-L-alanine amidase 3 family.</text>
</comment>
<dbReference type="EMBL" id="BBMR01000024">
    <property type="protein sequence ID" value="GAL23543.1"/>
    <property type="molecule type" value="Genomic_DNA"/>
</dbReference>
<organism evidence="5 6">
    <name type="scientific">Vibrio maritimus</name>
    <dbReference type="NCBI Taxonomy" id="990268"/>
    <lineage>
        <taxon>Bacteria</taxon>
        <taxon>Pseudomonadati</taxon>
        <taxon>Pseudomonadota</taxon>
        <taxon>Gammaproteobacteria</taxon>
        <taxon>Vibrionales</taxon>
        <taxon>Vibrionaceae</taxon>
        <taxon>Vibrio</taxon>
    </lineage>
</organism>
<accession>A0A090S9R1</accession>
<name>A0A090S9R1_9VIBR</name>
<dbReference type="STRING" id="990268.JCM19235_3105"/>
<evidence type="ECO:0000313" key="5">
    <source>
        <dbReference type="EMBL" id="GAL23543.1"/>
    </source>
</evidence>
<evidence type="ECO:0000259" key="4">
    <source>
        <dbReference type="Pfam" id="PF11741"/>
    </source>
</evidence>
<keyword evidence="2 5" id="KW-0378">Hydrolase</keyword>
<dbReference type="EC" id="3.5.1.28" evidence="5"/>
<evidence type="ECO:0000256" key="3">
    <source>
        <dbReference type="ARBA" id="ARBA00023316"/>
    </source>
</evidence>
<protein>
    <submittedName>
        <fullName evidence="5">N-acetylmuramoyl-L-alanine amidase</fullName>
        <ecNumber evidence="5">3.5.1.28</ecNumber>
    </submittedName>
</protein>
<evidence type="ECO:0000313" key="6">
    <source>
        <dbReference type="Proteomes" id="UP000029228"/>
    </source>
</evidence>
<comment type="caution">
    <text evidence="5">The sequence shown here is derived from an EMBL/GenBank/DDBJ whole genome shotgun (WGS) entry which is preliminary data.</text>
</comment>
<gene>
    <name evidence="5" type="ORF">JCM19235_3105</name>
</gene>